<gene>
    <name evidence="2" type="ORF">CP970_27405</name>
</gene>
<dbReference type="Proteomes" id="UP000325529">
    <property type="component" value="Chromosome"/>
</dbReference>
<feature type="transmembrane region" description="Helical" evidence="1">
    <location>
        <begin position="56"/>
        <end position="75"/>
    </location>
</feature>
<sequence>MNTLLTSLPKSTPLPRYATRLLGAALSATAYAVCLPWDLRNRAETAGAINETSPVTALGVTFLSLSLLSLAAYFGIRDRLSWTLLVVAAPPATLLYASLSSHPTQDANAWPVAWAFFTLVLGAGVLVAGSVARQFGPRAR</sequence>
<keyword evidence="1" id="KW-1133">Transmembrane helix</keyword>
<dbReference type="KEGG" id="ska:CP970_27405"/>
<evidence type="ECO:0000313" key="2">
    <source>
        <dbReference type="EMBL" id="QEU94134.1"/>
    </source>
</evidence>
<protein>
    <recommendedName>
        <fullName evidence="4">Integral membrane protein</fullName>
    </recommendedName>
</protein>
<organism evidence="2 3">
    <name type="scientific">Streptomyces kanamyceticus</name>
    <dbReference type="NCBI Taxonomy" id="1967"/>
    <lineage>
        <taxon>Bacteria</taxon>
        <taxon>Bacillati</taxon>
        <taxon>Actinomycetota</taxon>
        <taxon>Actinomycetes</taxon>
        <taxon>Kitasatosporales</taxon>
        <taxon>Streptomycetaceae</taxon>
        <taxon>Streptomyces</taxon>
    </lineage>
</organism>
<accession>A0A5J6GI22</accession>
<reference evidence="2 3" key="1">
    <citation type="submission" date="2017-09" db="EMBL/GenBank/DDBJ databases">
        <authorList>
            <person name="Lee N."/>
            <person name="Cho B.-K."/>
        </authorList>
    </citation>
    <scope>NUCLEOTIDE SEQUENCE [LARGE SCALE GENOMIC DNA]</scope>
    <source>
        <strain evidence="2 3">ATCC 12853</strain>
    </source>
</reference>
<keyword evidence="1" id="KW-0812">Transmembrane</keyword>
<dbReference type="AlphaFoldDB" id="A0A5J6GI22"/>
<keyword evidence="1" id="KW-0472">Membrane</keyword>
<evidence type="ECO:0008006" key="4">
    <source>
        <dbReference type="Google" id="ProtNLM"/>
    </source>
</evidence>
<dbReference type="RefSeq" id="WP_055552249.1">
    <property type="nucleotide sequence ID" value="NZ_CP023699.1"/>
</dbReference>
<dbReference type="OrthoDB" id="3389865at2"/>
<dbReference type="EMBL" id="CP023699">
    <property type="protein sequence ID" value="QEU94134.1"/>
    <property type="molecule type" value="Genomic_DNA"/>
</dbReference>
<evidence type="ECO:0000256" key="1">
    <source>
        <dbReference type="SAM" id="Phobius"/>
    </source>
</evidence>
<keyword evidence="3" id="KW-1185">Reference proteome</keyword>
<feature type="transmembrane region" description="Helical" evidence="1">
    <location>
        <begin position="111"/>
        <end position="132"/>
    </location>
</feature>
<name>A0A5J6GI22_STRKN</name>
<feature type="transmembrane region" description="Helical" evidence="1">
    <location>
        <begin position="82"/>
        <end position="99"/>
    </location>
</feature>
<proteinExistence type="predicted"/>
<evidence type="ECO:0000313" key="3">
    <source>
        <dbReference type="Proteomes" id="UP000325529"/>
    </source>
</evidence>